<name>A0A7C8BTY6_9MICO</name>
<dbReference type="OrthoDB" id="3264966at2"/>
<sequence length="493" mass="48914">MTEEFTPRPEPQEPGAAAGGRGRAAGRVLAGIGRAGLAIAAVVLLAAGGWAVSAWYPGVLADLSRTASSVVPDAVESTRVCATGLRTGGSMTSLDAGTATGAGDLAASSATTVTVQRLGQQAGQVQGAADGVFVGGLDDATIVRTGDADAEGGLAGVSAQRVDAGQVRGTLLTGCVSPGFDRWIGGGAQQTGRSTSVRLVNPSDLEATVTLTAYTGQGQLAAGAEDLTVPAGGERVLPLSALTTTDQALFVHVTAVRAPVAVFLQQTTTRTLTPGGADVQGPGAGPATSQTIVGMSVQGAEARAQVSTEAGWEDTQPVLRLLAPEAGGTATVHISGAAERDLTVPLAAGTVVDSPLGDLPDGDYRIDITADVPVVAAARVTSGGRDDGDLTWLQSAEATSRVRVAVPDGAEATTLRVAGAAGGSVTVTVDGAERRLDLDDAGLASLPVSARQVVVLTADDPVRVALTTTRGGGIAATALESVQQGGAVDVLAR</sequence>
<feature type="transmembrane region" description="Helical" evidence="2">
    <location>
        <begin position="35"/>
        <end position="56"/>
    </location>
</feature>
<dbReference type="Pfam" id="PF18986">
    <property type="entry name" value="DUF5719"/>
    <property type="match status" value="1"/>
</dbReference>
<proteinExistence type="predicted"/>
<accession>A0A7C8BTY6</accession>
<keyword evidence="2" id="KW-0472">Membrane</keyword>
<evidence type="ECO:0000313" key="4">
    <source>
        <dbReference type="Proteomes" id="UP000481339"/>
    </source>
</evidence>
<protein>
    <recommendedName>
        <fullName evidence="5">Large extracellular alpha-helical protein</fullName>
    </recommendedName>
</protein>
<dbReference type="Proteomes" id="UP000481339">
    <property type="component" value="Unassembled WGS sequence"/>
</dbReference>
<dbReference type="RefSeq" id="WP_158036392.1">
    <property type="nucleotide sequence ID" value="NZ_BAAAZV010000020.1"/>
</dbReference>
<organism evidence="3 4">
    <name type="scientific">Pseudoclavibacter caeni</name>
    <dbReference type="NCBI Taxonomy" id="908846"/>
    <lineage>
        <taxon>Bacteria</taxon>
        <taxon>Bacillati</taxon>
        <taxon>Actinomycetota</taxon>
        <taxon>Actinomycetes</taxon>
        <taxon>Micrococcales</taxon>
        <taxon>Microbacteriaceae</taxon>
        <taxon>Pseudoclavibacter</taxon>
    </lineage>
</organism>
<evidence type="ECO:0000313" key="3">
    <source>
        <dbReference type="EMBL" id="KAB1631923.1"/>
    </source>
</evidence>
<gene>
    <name evidence="3" type="ORF">F8O02_06250</name>
</gene>
<dbReference type="InterPro" id="IPR043777">
    <property type="entry name" value="DUF5719"/>
</dbReference>
<evidence type="ECO:0000256" key="1">
    <source>
        <dbReference type="SAM" id="MobiDB-lite"/>
    </source>
</evidence>
<evidence type="ECO:0000256" key="2">
    <source>
        <dbReference type="SAM" id="Phobius"/>
    </source>
</evidence>
<keyword evidence="4" id="KW-1185">Reference proteome</keyword>
<comment type="caution">
    <text evidence="3">The sequence shown here is derived from an EMBL/GenBank/DDBJ whole genome shotgun (WGS) entry which is preliminary data.</text>
</comment>
<feature type="region of interest" description="Disordered" evidence="1">
    <location>
        <begin position="1"/>
        <end position="21"/>
    </location>
</feature>
<dbReference type="AlphaFoldDB" id="A0A7C8BTY6"/>
<keyword evidence="2" id="KW-1133">Transmembrane helix</keyword>
<feature type="compositionally biased region" description="Basic and acidic residues" evidence="1">
    <location>
        <begin position="1"/>
        <end position="11"/>
    </location>
</feature>
<evidence type="ECO:0008006" key="5">
    <source>
        <dbReference type="Google" id="ProtNLM"/>
    </source>
</evidence>
<keyword evidence="2" id="KW-0812">Transmembrane</keyword>
<reference evidence="3 4" key="1">
    <citation type="submission" date="2019-09" db="EMBL/GenBank/DDBJ databases">
        <title>Phylogeny of genus Pseudoclavibacter and closely related genus.</title>
        <authorList>
            <person name="Li Y."/>
        </authorList>
    </citation>
    <scope>NUCLEOTIDE SEQUENCE [LARGE SCALE GENOMIC DNA]</scope>
    <source>
        <strain evidence="3 4">JCM 16921</strain>
    </source>
</reference>
<dbReference type="EMBL" id="WBKA01000004">
    <property type="protein sequence ID" value="KAB1631923.1"/>
    <property type="molecule type" value="Genomic_DNA"/>
</dbReference>